<dbReference type="GO" id="GO:0032259">
    <property type="term" value="P:methylation"/>
    <property type="evidence" value="ECO:0007669"/>
    <property type="project" value="UniProtKB-KW"/>
</dbReference>
<dbReference type="PATRIC" id="fig|1042209.11.peg.6115"/>
<keyword evidence="1" id="KW-0808">Transferase</keyword>
<dbReference type="PANTHER" id="PTHR43861">
    <property type="entry name" value="TRANS-ACONITATE 2-METHYLTRANSFERASE-RELATED"/>
    <property type="match status" value="1"/>
</dbReference>
<dbReference type="Proteomes" id="UP000022611">
    <property type="component" value="Unassembled WGS sequence"/>
</dbReference>
<accession>A0A010RPT3</accession>
<dbReference type="RefSeq" id="WP_019692253.1">
    <property type="nucleotide sequence ID" value="NZ_AFOY02000028.1"/>
</dbReference>
<comment type="caution">
    <text evidence="1">The sequence shown here is derived from an EMBL/GenBank/DDBJ whole genome shotgun (WGS) entry which is preliminary data.</text>
</comment>
<reference evidence="1 2" key="1">
    <citation type="journal article" date="2011" name="J. Bacteriol.">
        <title>Draft genome sequence of the polycyclic aromatic hydrocarbon-degrading, genetically engineered bioluminescent bioreporter Pseudomonas fluorescens HK44.</title>
        <authorList>
            <person name="Chauhan A."/>
            <person name="Layton A.C."/>
            <person name="Williams D.E."/>
            <person name="Smartt A.E."/>
            <person name="Ripp S."/>
            <person name="Karpinets T.V."/>
            <person name="Brown S.D."/>
            <person name="Sayler G.S."/>
        </authorList>
    </citation>
    <scope>NUCLEOTIDE SEQUENCE [LARGE SCALE GENOMIC DNA]</scope>
    <source>
        <strain evidence="1 2">HK44</strain>
    </source>
</reference>
<dbReference type="InterPro" id="IPR029063">
    <property type="entry name" value="SAM-dependent_MTases_sf"/>
</dbReference>
<name>A0A010RPT3_PSEFL</name>
<protein>
    <submittedName>
        <fullName evidence="1">Trans-aconitate 2-methyltransferase</fullName>
    </submittedName>
</protein>
<dbReference type="eggNOG" id="COG4106">
    <property type="taxonomic scope" value="Bacteria"/>
</dbReference>
<dbReference type="HOGENOM" id="CLU_037990_5_2_6"/>
<dbReference type="AlphaFoldDB" id="A0A010RPT3"/>
<gene>
    <name evidence="1" type="ORF">HK44_019715</name>
</gene>
<dbReference type="CDD" id="cd02440">
    <property type="entry name" value="AdoMet_MTases"/>
    <property type="match status" value="1"/>
</dbReference>
<dbReference type="OrthoDB" id="9795085at2"/>
<dbReference type="Gene3D" id="3.40.50.150">
    <property type="entry name" value="Vaccinia Virus protein VP39"/>
    <property type="match status" value="1"/>
</dbReference>
<sequence>MSWSAKQYVAFEDERTRPARDLLAAIPNTDARSVIDIGCGPGNSTELLVQRFANAAVRGLDSSADMIDAARKRLPDVRFDTADIATWSEPGPFDVIFANAVFQWLPDHATLLPSLVAKLAPGGSLAIQMPDNLDQPSHRMMREVASKGPWASKLADVAGQRTTLDDANTYYRMLCSCASRVDVWRTTYHHPLAGGPAAVVEWFKGSGLRPFLEPLDATEKAQYLEHYLEALEPFFPVLADGSVLLPFPRLFIVATR</sequence>
<dbReference type="EMBL" id="AFOY02000028">
    <property type="protein sequence ID" value="EXF91109.1"/>
    <property type="molecule type" value="Genomic_DNA"/>
</dbReference>
<dbReference type="InterPro" id="IPR023149">
    <property type="entry name" value="Trans_acon_MeTrfase_C"/>
</dbReference>
<dbReference type="PANTHER" id="PTHR43861:SF1">
    <property type="entry name" value="TRANS-ACONITATE 2-METHYLTRANSFERASE"/>
    <property type="match status" value="1"/>
</dbReference>
<keyword evidence="1" id="KW-0489">Methyltransferase</keyword>
<evidence type="ECO:0000313" key="2">
    <source>
        <dbReference type="Proteomes" id="UP000022611"/>
    </source>
</evidence>
<evidence type="ECO:0000313" key="1">
    <source>
        <dbReference type="EMBL" id="EXF91109.1"/>
    </source>
</evidence>
<dbReference type="Gene3D" id="1.10.150.290">
    <property type="entry name" value="S-adenosyl-L-methionine-dependent methyltransferases"/>
    <property type="match status" value="1"/>
</dbReference>
<dbReference type="NCBIfam" id="NF002463">
    <property type="entry name" value="PRK01683.1"/>
    <property type="match status" value="1"/>
</dbReference>
<dbReference type="Pfam" id="PF13489">
    <property type="entry name" value="Methyltransf_23"/>
    <property type="match status" value="1"/>
</dbReference>
<dbReference type="SUPFAM" id="SSF53335">
    <property type="entry name" value="S-adenosyl-L-methionine-dependent methyltransferases"/>
    <property type="match status" value="1"/>
</dbReference>
<organism evidence="1 2">
    <name type="scientific">Pseudomonas fluorescens HK44</name>
    <dbReference type="NCBI Taxonomy" id="1042209"/>
    <lineage>
        <taxon>Bacteria</taxon>
        <taxon>Pseudomonadati</taxon>
        <taxon>Pseudomonadota</taxon>
        <taxon>Gammaproteobacteria</taxon>
        <taxon>Pseudomonadales</taxon>
        <taxon>Pseudomonadaceae</taxon>
        <taxon>Pseudomonas</taxon>
    </lineage>
</organism>
<proteinExistence type="predicted"/>
<dbReference type="GO" id="GO:0030798">
    <property type="term" value="F:trans-aconitate 2-methyltransferase activity"/>
    <property type="evidence" value="ECO:0007669"/>
    <property type="project" value="InterPro"/>
</dbReference>